<evidence type="ECO:0000313" key="1">
    <source>
        <dbReference type="EMBL" id="CUM75473.1"/>
    </source>
</evidence>
<evidence type="ECO:0000313" key="2">
    <source>
        <dbReference type="Proteomes" id="UP000095597"/>
    </source>
</evidence>
<reference evidence="1 2" key="1">
    <citation type="submission" date="2015-09" db="EMBL/GenBank/DDBJ databases">
        <authorList>
            <consortium name="Pathogen Informatics"/>
        </authorList>
    </citation>
    <scope>NUCLEOTIDE SEQUENCE [LARGE SCALE GENOMIC DNA]</scope>
    <source>
        <strain evidence="1 2">2789STDY5834961</strain>
    </source>
</reference>
<protein>
    <submittedName>
        <fullName evidence="1">Uncharacterized protein</fullName>
    </submittedName>
</protein>
<dbReference type="EMBL" id="CYXO01000002">
    <property type="protein sequence ID" value="CUM75473.1"/>
    <property type="molecule type" value="Genomic_DNA"/>
</dbReference>
<dbReference type="AlphaFoldDB" id="A0A173RC41"/>
<organism evidence="1 2">
    <name type="scientific">Dorea longicatena</name>
    <dbReference type="NCBI Taxonomy" id="88431"/>
    <lineage>
        <taxon>Bacteria</taxon>
        <taxon>Bacillati</taxon>
        <taxon>Bacillota</taxon>
        <taxon>Clostridia</taxon>
        <taxon>Lachnospirales</taxon>
        <taxon>Lachnospiraceae</taxon>
        <taxon>Dorea</taxon>
    </lineage>
</organism>
<accession>A0A173RC41</accession>
<dbReference type="RefSeq" id="WP_055213404.1">
    <property type="nucleotide sequence ID" value="NZ_CYXO01000002.1"/>
</dbReference>
<sequence length="67" mass="7834">MTRKDILKKYGFSWMSNVNLKEELSEQAAAEFEDLIRTLAEHNRGPEPPETGWKKQMYNQFMKGAGR</sequence>
<dbReference type="Proteomes" id="UP000095597">
    <property type="component" value="Unassembled WGS sequence"/>
</dbReference>
<proteinExistence type="predicted"/>
<gene>
    <name evidence="1" type="ORF">ERS852573_00372</name>
</gene>
<name>A0A173RC41_9FIRM</name>